<reference evidence="1 2" key="1">
    <citation type="submission" date="2015-01" db="EMBL/GenBank/DDBJ databases">
        <title>Deinococcus puniceus/DY1/ whole genome sequencing.</title>
        <authorList>
            <person name="Kim M.K."/>
            <person name="Srinivasan S."/>
            <person name="Lee J.-J."/>
        </authorList>
    </citation>
    <scope>NUCLEOTIDE SEQUENCE [LARGE SCALE GENOMIC DNA]</scope>
    <source>
        <strain evidence="1 2">DY1</strain>
    </source>
</reference>
<accession>A0A172T9C6</accession>
<organism evidence="1 2">
    <name type="scientific">Deinococcus puniceus</name>
    <dbReference type="NCBI Taxonomy" id="1182568"/>
    <lineage>
        <taxon>Bacteria</taxon>
        <taxon>Thermotogati</taxon>
        <taxon>Deinococcota</taxon>
        <taxon>Deinococci</taxon>
        <taxon>Deinococcales</taxon>
        <taxon>Deinococcaceae</taxon>
        <taxon>Deinococcus</taxon>
    </lineage>
</organism>
<keyword evidence="2" id="KW-1185">Reference proteome</keyword>
<name>A0A172T9C6_9DEIO</name>
<dbReference type="PATRIC" id="fig|1182568.3.peg.1525"/>
<dbReference type="STRING" id="1182568.SU48_07325"/>
<dbReference type="Proteomes" id="UP000077363">
    <property type="component" value="Chromosome"/>
</dbReference>
<protein>
    <recommendedName>
        <fullName evidence="3">Fimbrial protein</fullName>
    </recommendedName>
</protein>
<dbReference type="EMBL" id="CP011387">
    <property type="protein sequence ID" value="ANE43610.1"/>
    <property type="molecule type" value="Genomic_DNA"/>
</dbReference>
<sequence length="125" mass="12685">MSVPVNTPNYTALQNPTATSTTGNIGYLQCTTGTSLTLSTTPAGGTTTTSASLNAGDIINTGGMNLANGGNSLLGNYEAKLSQTATASSNGDVWQGEFSFTPEAGQWNVPAGSYSGTLNFTVSYN</sequence>
<dbReference type="AlphaFoldDB" id="A0A172T9C6"/>
<evidence type="ECO:0000313" key="1">
    <source>
        <dbReference type="EMBL" id="ANE43610.1"/>
    </source>
</evidence>
<gene>
    <name evidence="1" type="ORF">SU48_07325</name>
</gene>
<dbReference type="KEGG" id="dpu:SU48_07325"/>
<proteinExistence type="predicted"/>
<evidence type="ECO:0000313" key="2">
    <source>
        <dbReference type="Proteomes" id="UP000077363"/>
    </source>
</evidence>
<evidence type="ECO:0008006" key="3">
    <source>
        <dbReference type="Google" id="ProtNLM"/>
    </source>
</evidence>